<dbReference type="AlphaFoldDB" id="A0ABD2V6S5"/>
<keyword evidence="2" id="KW-1185">Reference proteome</keyword>
<evidence type="ECO:0000313" key="1">
    <source>
        <dbReference type="EMBL" id="KAL3375867.1"/>
    </source>
</evidence>
<sequence>MYRLCTCKFHSNQFAIMLPNDNLTHKFVVLNCHFHDLFKPGNHIMSIYYQALYTVTNSNYGKVYKNKEIIEIDKECAEIARIVEEEIQQSQIPEEYEIQFEKTQEIGSSSSNSRLSLEYERNFIRKSVSQRYNKNTLEIYILT</sequence>
<dbReference type="EMBL" id="JBJKTR010000002">
    <property type="protein sequence ID" value="KAL3375867.1"/>
    <property type="molecule type" value="Genomic_DNA"/>
</dbReference>
<dbReference type="PANTHER" id="PTHR47599:SF3">
    <property type="entry name" value="CELL-TO-CELL MOVEMENT PROTEIN"/>
    <property type="match status" value="1"/>
</dbReference>
<gene>
    <name evidence="1" type="ORF">AABB24_002697</name>
</gene>
<protein>
    <submittedName>
        <fullName evidence="1">Uncharacterized protein</fullName>
    </submittedName>
</protein>
<evidence type="ECO:0000313" key="2">
    <source>
        <dbReference type="Proteomes" id="UP001627284"/>
    </source>
</evidence>
<comment type="caution">
    <text evidence="1">The sequence shown here is derived from an EMBL/GenBank/DDBJ whole genome shotgun (WGS) entry which is preliminary data.</text>
</comment>
<dbReference type="Proteomes" id="UP001627284">
    <property type="component" value="Unassembled WGS sequence"/>
</dbReference>
<name>A0ABD2V6S5_9SOLN</name>
<dbReference type="PANTHER" id="PTHR47599">
    <property type="entry name" value="CELL-TO-CELL MOVEMENT PROTEIN"/>
    <property type="match status" value="1"/>
</dbReference>
<proteinExistence type="predicted"/>
<dbReference type="InterPro" id="IPR051596">
    <property type="entry name" value="Caulimoviridae_Movement"/>
</dbReference>
<organism evidence="1 2">
    <name type="scientific">Solanum stoloniferum</name>
    <dbReference type="NCBI Taxonomy" id="62892"/>
    <lineage>
        <taxon>Eukaryota</taxon>
        <taxon>Viridiplantae</taxon>
        <taxon>Streptophyta</taxon>
        <taxon>Embryophyta</taxon>
        <taxon>Tracheophyta</taxon>
        <taxon>Spermatophyta</taxon>
        <taxon>Magnoliopsida</taxon>
        <taxon>eudicotyledons</taxon>
        <taxon>Gunneridae</taxon>
        <taxon>Pentapetalae</taxon>
        <taxon>asterids</taxon>
        <taxon>lamiids</taxon>
        <taxon>Solanales</taxon>
        <taxon>Solanaceae</taxon>
        <taxon>Solanoideae</taxon>
        <taxon>Solaneae</taxon>
        <taxon>Solanum</taxon>
    </lineage>
</organism>
<accession>A0ABD2V6S5</accession>
<reference evidence="1 2" key="1">
    <citation type="submission" date="2024-05" db="EMBL/GenBank/DDBJ databases">
        <title>De novo assembly of an allotetraploid wild potato.</title>
        <authorList>
            <person name="Hosaka A.J."/>
        </authorList>
    </citation>
    <scope>NUCLEOTIDE SEQUENCE [LARGE SCALE GENOMIC DNA]</scope>
    <source>
        <tissue evidence="1">Young leaves</tissue>
    </source>
</reference>